<dbReference type="InterPro" id="IPR032675">
    <property type="entry name" value="LRR_dom_sf"/>
</dbReference>
<protein>
    <submittedName>
        <fullName evidence="4">Fibronectin type-III domain-containing protein</fullName>
    </submittedName>
</protein>
<evidence type="ECO:0000313" key="3">
    <source>
        <dbReference type="Proteomes" id="UP000095280"/>
    </source>
</evidence>
<feature type="region of interest" description="Disordered" evidence="1">
    <location>
        <begin position="274"/>
        <end position="347"/>
    </location>
</feature>
<evidence type="ECO:0000256" key="1">
    <source>
        <dbReference type="SAM" id="MobiDB-lite"/>
    </source>
</evidence>
<name>A0A1I8FDF5_9PLAT</name>
<evidence type="ECO:0000313" key="4">
    <source>
        <dbReference type="WBParaSite" id="maker-unitig_30338-snap-gene-0.2-mRNA-1"/>
    </source>
</evidence>
<dbReference type="InterPro" id="IPR001611">
    <property type="entry name" value="Leu-rich_rpt"/>
</dbReference>
<dbReference type="Proteomes" id="UP000095280">
    <property type="component" value="Unplaced"/>
</dbReference>
<accession>A0A1I8FDF5</accession>
<dbReference type="PROSITE" id="PS51450">
    <property type="entry name" value="LRR"/>
    <property type="match status" value="1"/>
</dbReference>
<reference evidence="4" key="1">
    <citation type="submission" date="2016-11" db="UniProtKB">
        <authorList>
            <consortium name="WormBaseParasite"/>
        </authorList>
    </citation>
    <scope>IDENTIFICATION</scope>
</reference>
<keyword evidence="3" id="KW-1185">Reference proteome</keyword>
<keyword evidence="2" id="KW-0732">Signal</keyword>
<dbReference type="Gene3D" id="3.80.10.10">
    <property type="entry name" value="Ribonuclease Inhibitor"/>
    <property type="match status" value="1"/>
</dbReference>
<evidence type="ECO:0000256" key="2">
    <source>
        <dbReference type="SAM" id="SignalP"/>
    </source>
</evidence>
<dbReference type="WBParaSite" id="maker-unitig_30338-snap-gene-0.2-mRNA-1">
    <property type="protein sequence ID" value="maker-unitig_30338-snap-gene-0.2-mRNA-1"/>
    <property type="gene ID" value="maker-unitig_30338-snap-gene-0.2"/>
</dbReference>
<proteinExistence type="predicted"/>
<feature type="signal peptide" evidence="2">
    <location>
        <begin position="1"/>
        <end position="24"/>
    </location>
</feature>
<dbReference type="SUPFAM" id="SSF52058">
    <property type="entry name" value="L domain-like"/>
    <property type="match status" value="1"/>
</dbReference>
<feature type="chain" id="PRO_5009318648" evidence="2">
    <location>
        <begin position="25"/>
        <end position="515"/>
    </location>
</feature>
<organism evidence="3 4">
    <name type="scientific">Macrostomum lignano</name>
    <dbReference type="NCBI Taxonomy" id="282301"/>
    <lineage>
        <taxon>Eukaryota</taxon>
        <taxon>Metazoa</taxon>
        <taxon>Spiralia</taxon>
        <taxon>Lophotrochozoa</taxon>
        <taxon>Platyhelminthes</taxon>
        <taxon>Rhabditophora</taxon>
        <taxon>Macrostomorpha</taxon>
        <taxon>Macrostomida</taxon>
        <taxon>Macrostomidae</taxon>
        <taxon>Macrostomum</taxon>
    </lineage>
</organism>
<dbReference type="AlphaFoldDB" id="A0A1I8FDF5"/>
<sequence>PGRRIIVSILVRIFAMIVSRFAAAGRQGVGVGADADDRTGRAWALMFTSQGFSRRSSASQPSTVEQDWQVFRLAIDQQVDGSLRQKALMGGVELFLAGKVPAAQLSRGGYGYLLKYQGYSRPRRDGDAHGRRRLSLGCFSFISARKRLVLPRPPNPTSMSFIRYLDRLPISSGRLLHKGIGQLESLASLDLSHNPNLTSLPDEIGNLSKLWEMPLDALARSTPSLIRGRTKDLVGYFHQKLNKSVSHYRMKLMLVGFGGRARPASCGALMKLKQPERQSPPTVGIAVTPWSGRLRRRAPPTESPGCGEHQSPGPGWSCHLSSAPRRHPAVQRPEPATRSSRIFEQESRTMIRRPGFPEIVDIRCRSTPIRDNASVLNDFDTPSRVKGHHVMGQMVPRELYVKLETLDDGEGRQYRPVLRILEKFEIVLRRRMTNCSYLVGCPTLRARDVTELGSSPSPCAPSILKMGKRVMFACWQPPATGTAAAAATAASYDEAFFLLQTFEEATPRAERDFSC</sequence>